<dbReference type="InterPro" id="IPR012677">
    <property type="entry name" value="Nucleotide-bd_a/b_plait_sf"/>
</dbReference>
<evidence type="ECO:0000256" key="3">
    <source>
        <dbReference type="SAM" id="Phobius"/>
    </source>
</evidence>
<dbReference type="InterPro" id="IPR000504">
    <property type="entry name" value="RRM_dom"/>
</dbReference>
<feature type="region of interest" description="Disordered" evidence="2">
    <location>
        <begin position="88"/>
        <end position="111"/>
    </location>
</feature>
<accession>K3XH99</accession>
<organism evidence="5 6">
    <name type="scientific">Setaria italica</name>
    <name type="common">Foxtail millet</name>
    <name type="synonym">Panicum italicum</name>
    <dbReference type="NCBI Taxonomy" id="4555"/>
    <lineage>
        <taxon>Eukaryota</taxon>
        <taxon>Viridiplantae</taxon>
        <taxon>Streptophyta</taxon>
        <taxon>Embryophyta</taxon>
        <taxon>Tracheophyta</taxon>
        <taxon>Spermatophyta</taxon>
        <taxon>Magnoliopsida</taxon>
        <taxon>Liliopsida</taxon>
        <taxon>Poales</taxon>
        <taxon>Poaceae</taxon>
        <taxon>PACMAD clade</taxon>
        <taxon>Panicoideae</taxon>
        <taxon>Panicodae</taxon>
        <taxon>Paniceae</taxon>
        <taxon>Cenchrinae</taxon>
        <taxon>Setaria</taxon>
    </lineage>
</organism>
<keyword evidence="3" id="KW-1133">Transmembrane helix</keyword>
<dbReference type="PANTHER" id="PTHR47461:SF7">
    <property type="entry name" value="PHYTOLONGIN PHYL1.1"/>
    <property type="match status" value="1"/>
</dbReference>
<keyword evidence="1" id="KW-0694">RNA-binding</keyword>
<dbReference type="InParanoid" id="K3XH99"/>
<dbReference type="GO" id="GO:0003723">
    <property type="term" value="F:RNA binding"/>
    <property type="evidence" value="ECO:0007669"/>
    <property type="project" value="UniProtKB-UniRule"/>
</dbReference>
<dbReference type="Gene3D" id="3.30.70.330">
    <property type="match status" value="1"/>
</dbReference>
<dbReference type="Gramene" id="KQL07959">
    <property type="protein sequence ID" value="KQL07959"/>
    <property type="gene ID" value="SETIT_001270mg"/>
</dbReference>
<sequence length="478" mass="51411">MARNPGRTVYIGNLDEKVSKRILYEILIQAGPIMDLHIPCDKENNRLKGYAFAEYETEEIAQYAVKLFSGLVRVNGKTLKFVIAGHEKPSSNSKNPVVPNLNPIPSSNGNNPVMPKLNPIPLPKQTQFAHCSDMPVSHTPAYPVLYQEDQYTAMASLLVVHPSSSTDLAPRTSFLPFLYIPWPPKHTSSLPGILFSGPAEVLQLQAAAAFFCTVSTSKLFFIPAAAFAPGFEAVLAQRAGMQDTAAGDVPGAEDGVDDVFFCVAATSRGNRSSISYFHTNAAGEDAESALALAALCLDHAPEHHRWHHHTVAGARTFAFLSAGDGRTYFAAADPTPGADEVVRFLERVRDACDAAPRKRLRDEAVAPVARQFAQLLRAVAAGASSGAGDAAALPGDSPRVGLPLAPVCAADAGGEKDEEHQRAGAQRRAVQPDRASARPGWRSWWRHAVVVIGVDVVLCLVLFAVWMGVCKGFRCLTR</sequence>
<dbReference type="PANTHER" id="PTHR47461">
    <property type="entry name" value="PHYTOLONGIN PHYL1.2"/>
    <property type="match status" value="1"/>
</dbReference>
<dbReference type="Pfam" id="PF00076">
    <property type="entry name" value="RRM_1"/>
    <property type="match status" value="1"/>
</dbReference>
<evidence type="ECO:0000256" key="1">
    <source>
        <dbReference type="PROSITE-ProRule" id="PRU00176"/>
    </source>
</evidence>
<dbReference type="AlphaFoldDB" id="K3XH99"/>
<feature type="region of interest" description="Disordered" evidence="2">
    <location>
        <begin position="413"/>
        <end position="434"/>
    </location>
</feature>
<evidence type="ECO:0000313" key="5">
    <source>
        <dbReference type="EnsemblPlants" id="KQL07959"/>
    </source>
</evidence>
<feature type="compositionally biased region" description="Basic and acidic residues" evidence="2">
    <location>
        <begin position="413"/>
        <end position="422"/>
    </location>
</feature>
<dbReference type="SMART" id="SM00360">
    <property type="entry name" value="RRM"/>
    <property type="match status" value="1"/>
</dbReference>
<dbReference type="STRING" id="4555.K3XH99"/>
<protein>
    <recommendedName>
        <fullName evidence="4">RRM domain-containing protein</fullName>
    </recommendedName>
</protein>
<evidence type="ECO:0000259" key="4">
    <source>
        <dbReference type="PROSITE" id="PS50102"/>
    </source>
</evidence>
<keyword evidence="6" id="KW-1185">Reference proteome</keyword>
<keyword evidence="3" id="KW-0472">Membrane</keyword>
<dbReference type="InterPro" id="IPR044783">
    <property type="entry name" value="PHYL"/>
</dbReference>
<dbReference type="EMBL" id="AGNK02003392">
    <property type="status" value="NOT_ANNOTATED_CDS"/>
    <property type="molecule type" value="Genomic_DNA"/>
</dbReference>
<feature type="transmembrane region" description="Helical" evidence="3">
    <location>
        <begin position="444"/>
        <end position="469"/>
    </location>
</feature>
<dbReference type="Gene3D" id="3.30.450.50">
    <property type="entry name" value="Longin domain"/>
    <property type="match status" value="1"/>
</dbReference>
<dbReference type="EnsemblPlants" id="KQL07959">
    <property type="protein sequence ID" value="KQL07959"/>
    <property type="gene ID" value="SETIT_001270mg"/>
</dbReference>
<dbReference type="OMA" id="LDPCIAT"/>
<evidence type="ECO:0000256" key="2">
    <source>
        <dbReference type="SAM" id="MobiDB-lite"/>
    </source>
</evidence>
<dbReference type="InterPro" id="IPR035979">
    <property type="entry name" value="RBD_domain_sf"/>
</dbReference>
<dbReference type="HOGENOM" id="CLU_054472_0_0_1"/>
<dbReference type="PROSITE" id="PS50102">
    <property type="entry name" value="RRM"/>
    <property type="match status" value="1"/>
</dbReference>
<evidence type="ECO:0000313" key="6">
    <source>
        <dbReference type="Proteomes" id="UP000004995"/>
    </source>
</evidence>
<reference evidence="5" key="2">
    <citation type="submission" date="2018-08" db="UniProtKB">
        <authorList>
            <consortium name="EnsemblPlants"/>
        </authorList>
    </citation>
    <scope>IDENTIFICATION</scope>
    <source>
        <strain evidence="5">Yugu1</strain>
    </source>
</reference>
<dbReference type="GO" id="GO:0016020">
    <property type="term" value="C:membrane"/>
    <property type="evidence" value="ECO:0007669"/>
    <property type="project" value="InterPro"/>
</dbReference>
<dbReference type="Proteomes" id="UP000004995">
    <property type="component" value="Unassembled WGS sequence"/>
</dbReference>
<dbReference type="eggNOG" id="KOG0131">
    <property type="taxonomic scope" value="Eukaryota"/>
</dbReference>
<keyword evidence="3" id="KW-0812">Transmembrane</keyword>
<dbReference type="SUPFAM" id="SSF54928">
    <property type="entry name" value="RNA-binding domain, RBD"/>
    <property type="match status" value="1"/>
</dbReference>
<proteinExistence type="predicted"/>
<reference evidence="6" key="1">
    <citation type="journal article" date="2012" name="Nat. Biotechnol.">
        <title>Reference genome sequence of the model plant Setaria.</title>
        <authorList>
            <person name="Bennetzen J.L."/>
            <person name="Schmutz J."/>
            <person name="Wang H."/>
            <person name="Percifield R."/>
            <person name="Hawkins J."/>
            <person name="Pontaroli A.C."/>
            <person name="Estep M."/>
            <person name="Feng L."/>
            <person name="Vaughn J.N."/>
            <person name="Grimwood J."/>
            <person name="Jenkins J."/>
            <person name="Barry K."/>
            <person name="Lindquist E."/>
            <person name="Hellsten U."/>
            <person name="Deshpande S."/>
            <person name="Wang X."/>
            <person name="Wu X."/>
            <person name="Mitros T."/>
            <person name="Triplett J."/>
            <person name="Yang X."/>
            <person name="Ye C.Y."/>
            <person name="Mauro-Herrera M."/>
            <person name="Wang L."/>
            <person name="Li P."/>
            <person name="Sharma M."/>
            <person name="Sharma R."/>
            <person name="Ronald P.C."/>
            <person name="Panaud O."/>
            <person name="Kellogg E.A."/>
            <person name="Brutnell T.P."/>
            <person name="Doust A.N."/>
            <person name="Tuskan G.A."/>
            <person name="Rokhsar D."/>
            <person name="Devos K.M."/>
        </authorList>
    </citation>
    <scope>NUCLEOTIDE SEQUENCE [LARGE SCALE GENOMIC DNA]</scope>
    <source>
        <strain evidence="6">cv. Yugu1</strain>
    </source>
</reference>
<feature type="domain" description="RRM" evidence="4">
    <location>
        <begin position="7"/>
        <end position="86"/>
    </location>
</feature>
<name>K3XH99_SETIT</name>